<feature type="compositionally biased region" description="Polar residues" evidence="1">
    <location>
        <begin position="404"/>
        <end position="430"/>
    </location>
</feature>
<dbReference type="VEuPathDB" id="FungiDB:ATEG_08929"/>
<feature type="compositionally biased region" description="Low complexity" evidence="1">
    <location>
        <begin position="79"/>
        <end position="98"/>
    </location>
</feature>
<gene>
    <name evidence="2" type="ORF">ATEG_08929</name>
</gene>
<dbReference type="OrthoDB" id="428854at2759"/>
<dbReference type="STRING" id="341663.Q0CBK5"/>
<dbReference type="HOGENOM" id="CLU_564955_0_0_1"/>
<feature type="region of interest" description="Disordered" evidence="1">
    <location>
        <begin position="1"/>
        <end position="478"/>
    </location>
</feature>
<dbReference type="EMBL" id="CH476606">
    <property type="protein sequence ID" value="EAU31061.1"/>
    <property type="molecule type" value="Genomic_DNA"/>
</dbReference>
<organism evidence="2 3">
    <name type="scientific">Aspergillus terreus (strain NIH 2624 / FGSC A1156)</name>
    <dbReference type="NCBI Taxonomy" id="341663"/>
    <lineage>
        <taxon>Eukaryota</taxon>
        <taxon>Fungi</taxon>
        <taxon>Dikarya</taxon>
        <taxon>Ascomycota</taxon>
        <taxon>Pezizomycotina</taxon>
        <taxon>Eurotiomycetes</taxon>
        <taxon>Eurotiomycetidae</taxon>
        <taxon>Eurotiales</taxon>
        <taxon>Aspergillaceae</taxon>
        <taxon>Aspergillus</taxon>
        <taxon>Aspergillus subgen. Circumdati</taxon>
    </lineage>
</organism>
<feature type="compositionally biased region" description="Polar residues" evidence="1">
    <location>
        <begin position="198"/>
        <end position="235"/>
    </location>
</feature>
<dbReference type="eggNOG" id="ENOG502SH0Q">
    <property type="taxonomic scope" value="Eukaryota"/>
</dbReference>
<dbReference type="AlphaFoldDB" id="Q0CBK5"/>
<dbReference type="GeneID" id="4323230"/>
<evidence type="ECO:0000256" key="1">
    <source>
        <dbReference type="SAM" id="MobiDB-lite"/>
    </source>
</evidence>
<feature type="compositionally biased region" description="Basic and acidic residues" evidence="1">
    <location>
        <begin position="172"/>
        <end position="181"/>
    </location>
</feature>
<feature type="compositionally biased region" description="Polar residues" evidence="1">
    <location>
        <begin position="281"/>
        <end position="304"/>
    </location>
</feature>
<reference evidence="3" key="1">
    <citation type="submission" date="2005-09" db="EMBL/GenBank/DDBJ databases">
        <title>Annotation of the Aspergillus terreus NIH2624 genome.</title>
        <authorList>
            <person name="Birren B.W."/>
            <person name="Lander E.S."/>
            <person name="Galagan J.E."/>
            <person name="Nusbaum C."/>
            <person name="Devon K."/>
            <person name="Henn M."/>
            <person name="Ma L.-J."/>
            <person name="Jaffe D.B."/>
            <person name="Butler J."/>
            <person name="Alvarez P."/>
            <person name="Gnerre S."/>
            <person name="Grabherr M."/>
            <person name="Kleber M."/>
            <person name="Mauceli E.W."/>
            <person name="Brockman W."/>
            <person name="Rounsley S."/>
            <person name="Young S.K."/>
            <person name="LaButti K."/>
            <person name="Pushparaj V."/>
            <person name="DeCaprio D."/>
            <person name="Crawford M."/>
            <person name="Koehrsen M."/>
            <person name="Engels R."/>
            <person name="Montgomery P."/>
            <person name="Pearson M."/>
            <person name="Howarth C."/>
            <person name="Larson L."/>
            <person name="Luoma S."/>
            <person name="White J."/>
            <person name="Alvarado L."/>
            <person name="Kodira C.D."/>
            <person name="Zeng Q."/>
            <person name="Oleary S."/>
            <person name="Yandava C."/>
            <person name="Denning D.W."/>
            <person name="Nierman W.C."/>
            <person name="Milne T."/>
            <person name="Madden K."/>
        </authorList>
    </citation>
    <scope>NUCLEOTIDE SEQUENCE [LARGE SCALE GENOMIC DNA]</scope>
    <source>
        <strain evidence="3">NIH 2624 / FGSC A1156</strain>
    </source>
</reference>
<dbReference type="RefSeq" id="XP_001217515.1">
    <property type="nucleotide sequence ID" value="XM_001217514.1"/>
</dbReference>
<evidence type="ECO:0000313" key="3">
    <source>
        <dbReference type="Proteomes" id="UP000007963"/>
    </source>
</evidence>
<sequence length="508" mass="53501">MSGLNPFRPKKPEGVSLSPAIGLSTDGKLMLTVADPTATHPPTTARPAPVQSVTSVPSYPVFGVPSSSLPPNGVSPSPVAGASDPADSVASDDQSVSDPFHQDSTTDDENAGVDEADIAWAQRNAPNHSLTSSTDDRRRQFSDAAASVASYPTPPTGAKSAMGLHTQSVPARLDDYARYQDDSEMSVSSGTPYPGGRTAQSSSTDLSQTPSAHPAGTSSRPVTGHSTTKSLTSRPGNREKIPPPPPKSHHGKLITPSPGPAPSYTPSIKAANRFSFHGTPSEASISPKPSVSNADYFTGATGSQPERAMESLRRSQSQYKRPPTPPLSRRHSQMRRSKTTHAKPSSSRLSIPNLDGESSESPPPSPGAWSLTPSRTRDAPSTEASLGTPLPTGHTGTTSALPGDTSTPSLTSPPVRSGSTKSTKRMSQGNVMPPPPPPRRMRGSSGQSSDSARRTSMREPNPGDENEPFVPQPSNAHDILADLSRLQKEVDDLRGHYENRRVALRPLE</sequence>
<feature type="compositionally biased region" description="Low complexity" evidence="1">
    <location>
        <begin position="32"/>
        <end position="49"/>
    </location>
</feature>
<name>Q0CBK5_ASPTN</name>
<protein>
    <submittedName>
        <fullName evidence="2">Uncharacterized protein</fullName>
    </submittedName>
</protein>
<feature type="compositionally biased region" description="Basic residues" evidence="1">
    <location>
        <begin position="328"/>
        <end position="341"/>
    </location>
</feature>
<feature type="compositionally biased region" description="Low complexity" evidence="1">
    <location>
        <begin position="386"/>
        <end position="398"/>
    </location>
</feature>
<evidence type="ECO:0000313" key="2">
    <source>
        <dbReference type="EMBL" id="EAU31061.1"/>
    </source>
</evidence>
<feature type="compositionally biased region" description="Acidic residues" evidence="1">
    <location>
        <begin position="105"/>
        <end position="117"/>
    </location>
</feature>
<dbReference type="OMA" id="AFTRMLM"/>
<feature type="compositionally biased region" description="Polar residues" evidence="1">
    <location>
        <begin position="124"/>
        <end position="133"/>
    </location>
</feature>
<dbReference type="Proteomes" id="UP000007963">
    <property type="component" value="Unassembled WGS sequence"/>
</dbReference>
<proteinExistence type="predicted"/>
<accession>Q0CBK5</accession>